<name>A0AAJ0DLH2_9PEZI</name>
<proteinExistence type="predicted"/>
<comment type="caution">
    <text evidence="2">The sequence shown here is derived from an EMBL/GenBank/DDBJ whole genome shotgun (WGS) entry which is preliminary data.</text>
</comment>
<dbReference type="Proteomes" id="UP001271007">
    <property type="component" value="Unassembled WGS sequence"/>
</dbReference>
<evidence type="ECO:0000313" key="3">
    <source>
        <dbReference type="Proteomes" id="UP001271007"/>
    </source>
</evidence>
<organism evidence="2 3">
    <name type="scientific">Extremus antarcticus</name>
    <dbReference type="NCBI Taxonomy" id="702011"/>
    <lineage>
        <taxon>Eukaryota</taxon>
        <taxon>Fungi</taxon>
        <taxon>Dikarya</taxon>
        <taxon>Ascomycota</taxon>
        <taxon>Pezizomycotina</taxon>
        <taxon>Dothideomycetes</taxon>
        <taxon>Dothideomycetidae</taxon>
        <taxon>Mycosphaerellales</taxon>
        <taxon>Extremaceae</taxon>
        <taxon>Extremus</taxon>
    </lineage>
</organism>
<evidence type="ECO:0000313" key="2">
    <source>
        <dbReference type="EMBL" id="KAK3052727.1"/>
    </source>
</evidence>
<gene>
    <name evidence="2" type="ORF">LTR09_006210</name>
</gene>
<sequence length="342" mass="36414">MPPPRPLISPSKADVPKASDVEATGVLESPKRVHFADTPVAASVLAQVPTAIHLPGLLAPATPGPRPPPTPGLRARAPPGARPSARRAQPEPRGAGPVRESTAVQAPPIPWALLPDQAATPSQASSAPSQAPTPAQRSSGEPSPNMSGFTTPAHEGFNWFRSAIPPGANDRLVNVAPGQATDVYAGVAEQVIRNIELVHTTLFENQREAHRKQHGGKAGFVPLSTAEFFKVAVYTAQKPAQGLAPLEFAGWRAIVFWLEPALLAPRLKLLAKSETRHGVSAKQAMQGLLDVTAHIVWDQHYDVLMEIERGDDGFFPSRGFAERTRSLDVVPQRLPTPRLGGA</sequence>
<evidence type="ECO:0000256" key="1">
    <source>
        <dbReference type="SAM" id="MobiDB-lite"/>
    </source>
</evidence>
<protein>
    <submittedName>
        <fullName evidence="2">Uncharacterized protein</fullName>
    </submittedName>
</protein>
<accession>A0AAJ0DLH2</accession>
<feature type="compositionally biased region" description="Low complexity" evidence="1">
    <location>
        <begin position="117"/>
        <end position="139"/>
    </location>
</feature>
<keyword evidence="3" id="KW-1185">Reference proteome</keyword>
<feature type="compositionally biased region" description="Low complexity" evidence="1">
    <location>
        <begin position="72"/>
        <end position="87"/>
    </location>
</feature>
<dbReference type="AlphaFoldDB" id="A0AAJ0DLH2"/>
<dbReference type="EMBL" id="JAWDJX010000019">
    <property type="protein sequence ID" value="KAK3052727.1"/>
    <property type="molecule type" value="Genomic_DNA"/>
</dbReference>
<feature type="region of interest" description="Disordered" evidence="1">
    <location>
        <begin position="55"/>
        <end position="102"/>
    </location>
</feature>
<reference evidence="2" key="1">
    <citation type="submission" date="2023-04" db="EMBL/GenBank/DDBJ databases">
        <title>Black Yeasts Isolated from many extreme environments.</title>
        <authorList>
            <person name="Coleine C."/>
            <person name="Stajich J.E."/>
            <person name="Selbmann L."/>
        </authorList>
    </citation>
    <scope>NUCLEOTIDE SEQUENCE</scope>
    <source>
        <strain evidence="2">CCFEE 5312</strain>
    </source>
</reference>
<feature type="region of interest" description="Disordered" evidence="1">
    <location>
        <begin position="1"/>
        <end position="26"/>
    </location>
</feature>
<feature type="compositionally biased region" description="Polar residues" evidence="1">
    <location>
        <begin position="140"/>
        <end position="150"/>
    </location>
</feature>
<feature type="region of interest" description="Disordered" evidence="1">
    <location>
        <begin position="117"/>
        <end position="153"/>
    </location>
</feature>
<feature type="compositionally biased region" description="Pro residues" evidence="1">
    <location>
        <begin position="62"/>
        <end position="71"/>
    </location>
</feature>